<proteinExistence type="predicted"/>
<dbReference type="PANTHER" id="PTHR35399">
    <property type="entry name" value="SLR8030 PROTEIN"/>
    <property type="match status" value="1"/>
</dbReference>
<feature type="region of interest" description="Disordered" evidence="1">
    <location>
        <begin position="662"/>
        <end position="686"/>
    </location>
</feature>
<dbReference type="Proteomes" id="UP000019226">
    <property type="component" value="Chromosome"/>
</dbReference>
<evidence type="ECO:0000313" key="3">
    <source>
        <dbReference type="Proteomes" id="UP000019226"/>
    </source>
</evidence>
<reference evidence="3" key="1">
    <citation type="submission" date="2013-02" db="EMBL/GenBank/DDBJ databases">
        <title>The complete genome sequence of Corynebacterium casei LMG S-19264 (=DSM 44701).</title>
        <authorList>
            <person name="Ruckert C."/>
            <person name="Albersmeier A."/>
            <person name="Kalinowski J."/>
        </authorList>
    </citation>
    <scope>NUCLEOTIDE SEQUENCE [LARGE SCALE GENOMIC DNA]</scope>
    <source>
        <strain evidence="3">LMG S-19264</strain>
    </source>
</reference>
<accession>A0ABN4CFC6</accession>
<dbReference type="RefSeq" id="WP_025388155.1">
    <property type="nucleotide sequence ID" value="NZ_CP004350.1"/>
</dbReference>
<evidence type="ECO:0000256" key="1">
    <source>
        <dbReference type="SAM" id="MobiDB-lite"/>
    </source>
</evidence>
<feature type="region of interest" description="Disordered" evidence="1">
    <location>
        <begin position="76"/>
        <end position="114"/>
    </location>
</feature>
<gene>
    <name evidence="2" type="ORF">CCASEI_12520</name>
</gene>
<dbReference type="PANTHER" id="PTHR35399:SF2">
    <property type="entry name" value="DUF839 DOMAIN-CONTAINING PROTEIN"/>
    <property type="match status" value="1"/>
</dbReference>
<feature type="compositionally biased region" description="Low complexity" evidence="1">
    <location>
        <begin position="80"/>
        <end position="102"/>
    </location>
</feature>
<dbReference type="SUPFAM" id="SSF101898">
    <property type="entry name" value="NHL repeat"/>
    <property type="match status" value="1"/>
</dbReference>
<sequence length="703" mass="75964">MDLKGRNLLSSLFSSSRSSLTCTYKCGNACFGACENTSNNPYFGDQLSRRTALRAGGLTVVTVGGGAALAACAPPNQNDSAATTSANAAPESSSGSSSAATAEHVSNKGMQFTPVEPNTEDAIVIPEGYEQSILIAWGDPVIEGAPEFDVENQTAVDAEKQFGFNNDFAGLLEHPEDDSRMMYVCSHEYTTEPQMFPDYDPEDPSEEHVKIGWAGHGLTVLEVSKVDGTGDLKREFGPLNRRITATTPFKLVGPAAGSDYTKTAADPTGEDVLGTLNNCAGGVTPWGTVLSGEENFNQYFANAKSDDERTQKSLERFGFGDEASDRKWENYDDRFDVTKTPNEVNRFGYIVEFDPFDPESTPIKHSANGRFKHEAGNIHITEDGTVVCYSGDDSRFEYIYKFVSSKKMVEGDLEHNMSILDNGTLYVAVMEGNSPEDEIDGSGVLPEDGAFDGTGTWEPLLTCEDGNYESHVDGFTAEEVAIFTREAADEVGATKMDRPEDIEVHPTSSKVYVALTNNSYRGATGENADSNQEDPMEWAPVKENKNGLVMEIEDDHAGESFTWNLLLVCGDPAEAATYFGGFDKEKVSPISCPDNLAFDNHGLMWISTDGNALGSNDGLYAVTTEGKNRGELKCFLTVPVSAETCGPIVTDERVMVNVQHPGESDDATFAKPTSNWPDGGNSTPRPAVVTVWRTDGNIGIQDA</sequence>
<dbReference type="InterPro" id="IPR008557">
    <property type="entry name" value="PhoX"/>
</dbReference>
<keyword evidence="3" id="KW-1185">Reference proteome</keyword>
<protein>
    <recommendedName>
        <fullName evidence="4">Phosphatase</fullName>
    </recommendedName>
</protein>
<feature type="compositionally biased region" description="Polar residues" evidence="1">
    <location>
        <begin position="671"/>
        <end position="684"/>
    </location>
</feature>
<dbReference type="GeneID" id="82878601"/>
<dbReference type="Pfam" id="PF05787">
    <property type="entry name" value="PhoX"/>
    <property type="match status" value="1"/>
</dbReference>
<dbReference type="EMBL" id="CP004350">
    <property type="protein sequence ID" value="AHI21054.1"/>
    <property type="molecule type" value="Genomic_DNA"/>
</dbReference>
<organism evidence="2 3">
    <name type="scientific">Corynebacterium casei LMG S-19264</name>
    <dbReference type="NCBI Taxonomy" id="1285583"/>
    <lineage>
        <taxon>Bacteria</taxon>
        <taxon>Bacillati</taxon>
        <taxon>Actinomycetota</taxon>
        <taxon>Actinomycetes</taxon>
        <taxon>Mycobacteriales</taxon>
        <taxon>Corynebacteriaceae</taxon>
        <taxon>Corynebacterium</taxon>
    </lineage>
</organism>
<evidence type="ECO:0008006" key="4">
    <source>
        <dbReference type="Google" id="ProtNLM"/>
    </source>
</evidence>
<evidence type="ECO:0000313" key="2">
    <source>
        <dbReference type="EMBL" id="AHI21054.1"/>
    </source>
</evidence>
<name>A0ABN4CFC6_9CORY</name>